<evidence type="ECO:0000313" key="2">
    <source>
        <dbReference type="EMBL" id="SCY62113.1"/>
    </source>
</evidence>
<dbReference type="RefSeq" id="WP_176758956.1">
    <property type="nucleotide sequence ID" value="NZ_FMUS01000011.1"/>
</dbReference>
<feature type="transmembrane region" description="Helical" evidence="1">
    <location>
        <begin position="106"/>
        <end position="126"/>
    </location>
</feature>
<name>A0A1G5HEA7_9FIRM</name>
<dbReference type="InterPro" id="IPR018710">
    <property type="entry name" value="DUF2232"/>
</dbReference>
<evidence type="ECO:0000313" key="3">
    <source>
        <dbReference type="Proteomes" id="UP000198636"/>
    </source>
</evidence>
<dbReference type="STRING" id="1120976.SAMN03080606_01983"/>
<keyword evidence="3" id="KW-1185">Reference proteome</keyword>
<feature type="transmembrane region" description="Helical" evidence="1">
    <location>
        <begin position="276"/>
        <end position="297"/>
    </location>
</feature>
<gene>
    <name evidence="2" type="ORF">SAMN03080606_01983</name>
</gene>
<keyword evidence="1" id="KW-1133">Transmembrane helix</keyword>
<feature type="transmembrane region" description="Helical" evidence="1">
    <location>
        <begin position="209"/>
        <end position="232"/>
    </location>
</feature>
<organism evidence="2 3">
    <name type="scientific">Alkaliphilus peptidifermentans DSM 18978</name>
    <dbReference type="NCBI Taxonomy" id="1120976"/>
    <lineage>
        <taxon>Bacteria</taxon>
        <taxon>Bacillati</taxon>
        <taxon>Bacillota</taxon>
        <taxon>Clostridia</taxon>
        <taxon>Peptostreptococcales</taxon>
        <taxon>Natronincolaceae</taxon>
        <taxon>Alkaliphilus</taxon>
    </lineage>
</organism>
<dbReference type="Proteomes" id="UP000198636">
    <property type="component" value="Unassembled WGS sequence"/>
</dbReference>
<accession>A0A1G5HEA7</accession>
<feature type="transmembrane region" description="Helical" evidence="1">
    <location>
        <begin position="162"/>
        <end position="188"/>
    </location>
</feature>
<dbReference type="AlphaFoldDB" id="A0A1G5HEA7"/>
<sequence>MEFQNNKKALLEAALIATISSFFAISVIYIPILTVLLFLVPVPLIILAARQGTRYTVFSLVIASLIIGILTEIVFTLFLIIIFGPVAVVMGYYIRRKQDPFKTIGIGTTVSAFTIFISILTISAIVEVNFLDMLGDTFRNVVEHQSEMFSAMNISIANLYEIINYLIIVLPGLLIVHSMAAAFINYYISVAILRRLRYDKYELPEFGKFKLPSNIVFGAFIIFILTYLTRFIEGIHYEALYENVKVIFLFVFYLQGIAFMRYILGKTRLPEFARIIIILMLIIISPLLTLISLIGLIDSIFDIRKLRER</sequence>
<dbReference type="EMBL" id="FMUS01000011">
    <property type="protein sequence ID" value="SCY62113.1"/>
    <property type="molecule type" value="Genomic_DNA"/>
</dbReference>
<reference evidence="2 3" key="1">
    <citation type="submission" date="2016-10" db="EMBL/GenBank/DDBJ databases">
        <authorList>
            <person name="de Groot N.N."/>
        </authorList>
    </citation>
    <scope>NUCLEOTIDE SEQUENCE [LARGE SCALE GENOMIC DNA]</scope>
    <source>
        <strain evidence="2 3">DSM 18978</strain>
    </source>
</reference>
<dbReference type="PANTHER" id="PTHR41324">
    <property type="entry name" value="MEMBRANE PROTEIN-RELATED"/>
    <property type="match status" value="1"/>
</dbReference>
<evidence type="ECO:0000256" key="1">
    <source>
        <dbReference type="SAM" id="Phobius"/>
    </source>
</evidence>
<dbReference type="PANTHER" id="PTHR41324:SF1">
    <property type="entry name" value="DUF2232 DOMAIN-CONTAINING PROTEIN"/>
    <property type="match status" value="1"/>
</dbReference>
<proteinExistence type="predicted"/>
<dbReference type="Pfam" id="PF09991">
    <property type="entry name" value="DUF2232"/>
    <property type="match status" value="1"/>
</dbReference>
<feature type="transmembrane region" description="Helical" evidence="1">
    <location>
        <begin position="76"/>
        <end position="94"/>
    </location>
</feature>
<protein>
    <submittedName>
        <fullName evidence="2">Uncharacterized conserved protein YybS, DUF2232 family</fullName>
    </submittedName>
</protein>
<feature type="transmembrane region" description="Helical" evidence="1">
    <location>
        <begin position="244"/>
        <end position="264"/>
    </location>
</feature>
<keyword evidence="1" id="KW-0472">Membrane</keyword>
<feature type="transmembrane region" description="Helical" evidence="1">
    <location>
        <begin position="13"/>
        <end position="40"/>
    </location>
</feature>
<keyword evidence="1" id="KW-0812">Transmembrane</keyword>